<dbReference type="Proteomes" id="UP001501759">
    <property type="component" value="Unassembled WGS sequence"/>
</dbReference>
<dbReference type="RefSeq" id="WP_345654525.1">
    <property type="nucleotide sequence ID" value="NZ_BAABKB010000021.1"/>
</dbReference>
<keyword evidence="1" id="KW-0472">Membrane</keyword>
<evidence type="ECO:0000256" key="1">
    <source>
        <dbReference type="SAM" id="Phobius"/>
    </source>
</evidence>
<keyword evidence="1" id="KW-0812">Transmembrane</keyword>
<accession>A0ABP9J8B9</accession>
<dbReference type="PANTHER" id="PTHR42305">
    <property type="entry name" value="MEMBRANE PROTEIN RV1733C-RELATED"/>
    <property type="match status" value="1"/>
</dbReference>
<sequence length="206" mass="22447">MPGRLPSPPPPQELPRVVLWRRRRNPLRRRSDLVQAWIGLGLLLAALTAAPAAMFLGGDAAYRHYTRTARHQAETRHQTTAVLLEDVPRHPEPGSAEAKETRYPAKVRFTDPEGHTHTATTDVQPALPKGSTVRVWAGTDGKVTDPPLSPSQIRSRAMSSGIVAALGVHATAAAAYGIATRILHRRNLAAWDTAWADTAPRWTTSS</sequence>
<reference evidence="3" key="1">
    <citation type="journal article" date="2019" name="Int. J. Syst. Evol. Microbiol.">
        <title>The Global Catalogue of Microorganisms (GCM) 10K type strain sequencing project: providing services to taxonomists for standard genome sequencing and annotation.</title>
        <authorList>
            <consortium name="The Broad Institute Genomics Platform"/>
            <consortium name="The Broad Institute Genome Sequencing Center for Infectious Disease"/>
            <person name="Wu L."/>
            <person name="Ma J."/>
        </authorList>
    </citation>
    <scope>NUCLEOTIDE SEQUENCE [LARGE SCALE GENOMIC DNA]</scope>
    <source>
        <strain evidence="3">JCM 18409</strain>
    </source>
</reference>
<proteinExistence type="predicted"/>
<organism evidence="2 3">
    <name type="scientific">Streptomyces siamensis</name>
    <dbReference type="NCBI Taxonomy" id="1274986"/>
    <lineage>
        <taxon>Bacteria</taxon>
        <taxon>Bacillati</taxon>
        <taxon>Actinomycetota</taxon>
        <taxon>Actinomycetes</taxon>
        <taxon>Kitasatosporales</taxon>
        <taxon>Streptomycetaceae</taxon>
        <taxon>Streptomyces</taxon>
    </lineage>
</organism>
<dbReference type="InterPro" id="IPR039708">
    <property type="entry name" value="MT1774/Rv1733c-like"/>
</dbReference>
<name>A0ABP9J8B9_9ACTN</name>
<dbReference type="EMBL" id="BAABKB010000021">
    <property type="protein sequence ID" value="GAA5022131.1"/>
    <property type="molecule type" value="Genomic_DNA"/>
</dbReference>
<keyword evidence="3" id="KW-1185">Reference proteome</keyword>
<feature type="transmembrane region" description="Helical" evidence="1">
    <location>
        <begin position="157"/>
        <end position="179"/>
    </location>
</feature>
<evidence type="ECO:0008006" key="4">
    <source>
        <dbReference type="Google" id="ProtNLM"/>
    </source>
</evidence>
<dbReference type="PANTHER" id="PTHR42305:SF1">
    <property type="entry name" value="MEMBRANE PROTEIN RV1733C-RELATED"/>
    <property type="match status" value="1"/>
</dbReference>
<comment type="caution">
    <text evidence="2">The sequence shown here is derived from an EMBL/GenBank/DDBJ whole genome shotgun (WGS) entry which is preliminary data.</text>
</comment>
<keyword evidence="1" id="KW-1133">Transmembrane helix</keyword>
<feature type="transmembrane region" description="Helical" evidence="1">
    <location>
        <begin position="33"/>
        <end position="56"/>
    </location>
</feature>
<protein>
    <recommendedName>
        <fullName evidence="4">Proline rich protein membrane protein</fullName>
    </recommendedName>
</protein>
<evidence type="ECO:0000313" key="2">
    <source>
        <dbReference type="EMBL" id="GAA5022131.1"/>
    </source>
</evidence>
<gene>
    <name evidence="2" type="ORF">GCM10023335_53790</name>
</gene>
<evidence type="ECO:0000313" key="3">
    <source>
        <dbReference type="Proteomes" id="UP001501759"/>
    </source>
</evidence>